<comment type="caution">
    <text evidence="1">The sequence shown here is derived from an EMBL/GenBank/DDBJ whole genome shotgun (WGS) entry which is preliminary data.</text>
</comment>
<dbReference type="Proteomes" id="UP000619260">
    <property type="component" value="Unassembled WGS sequence"/>
</dbReference>
<reference evidence="1" key="1">
    <citation type="submission" date="2021-01" db="EMBL/GenBank/DDBJ databases">
        <title>Whole genome shotgun sequence of Virgisporangium aliadipatigenens NBRC 105644.</title>
        <authorList>
            <person name="Komaki H."/>
            <person name="Tamura T."/>
        </authorList>
    </citation>
    <scope>NUCLEOTIDE SEQUENCE</scope>
    <source>
        <strain evidence="1">NBRC 105644</strain>
    </source>
</reference>
<dbReference type="RefSeq" id="WP_203902808.1">
    <property type="nucleotide sequence ID" value="NZ_BOPF01000026.1"/>
</dbReference>
<accession>A0A8J3YRI5</accession>
<evidence type="ECO:0000313" key="2">
    <source>
        <dbReference type="Proteomes" id="UP000619260"/>
    </source>
</evidence>
<protein>
    <recommendedName>
        <fullName evidence="3">Leucine rich repeat variant</fullName>
    </recommendedName>
</protein>
<evidence type="ECO:0000313" key="1">
    <source>
        <dbReference type="EMBL" id="GIJ49337.1"/>
    </source>
</evidence>
<dbReference type="InterPro" id="IPR011989">
    <property type="entry name" value="ARM-like"/>
</dbReference>
<proteinExistence type="predicted"/>
<dbReference type="InterPro" id="IPR016024">
    <property type="entry name" value="ARM-type_fold"/>
</dbReference>
<gene>
    <name evidence="1" type="ORF">Val02_62230</name>
</gene>
<sequence>MTGALHGLAINPALPTDLLDRFVMVAGPGIGQRLAERDDLSAAHVRVLAAGNEPWTLAALARRGLVTTADVDPGDPEVVLALADAGAAAHAWLRSPAQDGTARVRERLAEAAGTPVEILRALAGDADIDVVAAVGHAAHLPPDLAERLATHPHLRVRHAVAGNPATPAPVLDALATGSLPPAGSCPGCDGNAYPPPGWHCAGAHEDGTTGVRQALAANPAMPPQAFGVDVDREHTFTRWALAARVDLTEEAYRRLSVDPVPGVRSTLAANPAIAADLLAALAIDPDPEVRRQVAHHPHVALEVLAQVVSTTKIGATLLPRIAAATAGEVRCCAVVLRALVAERRDLPPDVVDRFTRDPDAKVVKAIAPHPGIPEERLRAMLARHGHQVATRVARNPGCPPDLLREFLPLRRALRVIAAHPRADADTLDACVRHSDEQTAHAAAANPSLPRDVMARLLDAYTARGTP</sequence>
<keyword evidence="2" id="KW-1185">Reference proteome</keyword>
<organism evidence="1 2">
    <name type="scientific">Virgisporangium aliadipatigenens</name>
    <dbReference type="NCBI Taxonomy" id="741659"/>
    <lineage>
        <taxon>Bacteria</taxon>
        <taxon>Bacillati</taxon>
        <taxon>Actinomycetota</taxon>
        <taxon>Actinomycetes</taxon>
        <taxon>Micromonosporales</taxon>
        <taxon>Micromonosporaceae</taxon>
        <taxon>Virgisporangium</taxon>
    </lineage>
</organism>
<name>A0A8J3YRI5_9ACTN</name>
<dbReference type="AlphaFoldDB" id="A0A8J3YRI5"/>
<dbReference type="EMBL" id="BOPF01000026">
    <property type="protein sequence ID" value="GIJ49337.1"/>
    <property type="molecule type" value="Genomic_DNA"/>
</dbReference>
<dbReference type="Gene3D" id="1.25.10.10">
    <property type="entry name" value="Leucine-rich Repeat Variant"/>
    <property type="match status" value="2"/>
</dbReference>
<dbReference type="SUPFAM" id="SSF48371">
    <property type="entry name" value="ARM repeat"/>
    <property type="match status" value="1"/>
</dbReference>
<evidence type="ECO:0008006" key="3">
    <source>
        <dbReference type="Google" id="ProtNLM"/>
    </source>
</evidence>